<reference evidence="6 7" key="1">
    <citation type="submission" date="2023-03" db="EMBL/GenBank/DDBJ databases">
        <title>Draft genome sequence of Thalassotalea eurytherma JCM 18482T.</title>
        <authorList>
            <person name="Sawabe T."/>
        </authorList>
    </citation>
    <scope>NUCLEOTIDE SEQUENCE [LARGE SCALE GENOMIC DNA]</scope>
    <source>
        <strain evidence="6 7">JCM 18482</strain>
    </source>
</reference>
<comment type="similarity">
    <text evidence="4">Belongs to the MsrA Met sulfoxide reductase family.</text>
</comment>
<comment type="function">
    <text evidence="4">Has an important function as a repair enzyme for proteins that have been inactivated by oxidation. Catalyzes the reversible oxidation-reduction of methionine sulfoxide in proteins to methionine.</text>
</comment>
<dbReference type="EC" id="1.8.4.11" evidence="4"/>
<dbReference type="InterPro" id="IPR036509">
    <property type="entry name" value="Met_Sox_Rdtase_MsrA_sf"/>
</dbReference>
<proteinExistence type="inferred from homology"/>
<gene>
    <name evidence="4 6" type="primary">msrA</name>
    <name evidence="6" type="ORF">theurythT_19110</name>
</gene>
<name>A0ABQ6H4L8_9GAMM</name>
<comment type="catalytic activity">
    <reaction evidence="2 4">
        <text>L-methionyl-[protein] + [thioredoxin]-disulfide + H2O = L-methionyl-(S)-S-oxide-[protein] + [thioredoxin]-dithiol</text>
        <dbReference type="Rhea" id="RHEA:14217"/>
        <dbReference type="Rhea" id="RHEA-COMP:10698"/>
        <dbReference type="Rhea" id="RHEA-COMP:10700"/>
        <dbReference type="Rhea" id="RHEA-COMP:12313"/>
        <dbReference type="Rhea" id="RHEA-COMP:12315"/>
        <dbReference type="ChEBI" id="CHEBI:15377"/>
        <dbReference type="ChEBI" id="CHEBI:16044"/>
        <dbReference type="ChEBI" id="CHEBI:29950"/>
        <dbReference type="ChEBI" id="CHEBI:44120"/>
        <dbReference type="ChEBI" id="CHEBI:50058"/>
        <dbReference type="EC" id="1.8.4.11"/>
    </reaction>
</comment>
<organism evidence="6 7">
    <name type="scientific">Thalassotalea eurytherma</name>
    <dbReference type="NCBI Taxonomy" id="1144278"/>
    <lineage>
        <taxon>Bacteria</taxon>
        <taxon>Pseudomonadati</taxon>
        <taxon>Pseudomonadota</taxon>
        <taxon>Gammaproteobacteria</taxon>
        <taxon>Alteromonadales</taxon>
        <taxon>Colwelliaceae</taxon>
        <taxon>Thalassotalea</taxon>
    </lineage>
</organism>
<sequence length="176" mass="20067">MTQELMLGAGCFWCIEAAYLSVKGVISVEPGYSGGHSATPSYHDVCRGITGHAEVIKIHYDDNIISTREILEIFFNLHDPTQLNRQGYDVGTQYRSAIFFYNDQQRVIADKLIQEINHHSIWPEPIVTEVSPAQKFYVAEQAHKDYVNKNPESRYCQLVVSPKLAKFKQTFAKNLK</sequence>
<keyword evidence="7" id="KW-1185">Reference proteome</keyword>
<evidence type="ECO:0000256" key="2">
    <source>
        <dbReference type="ARBA" id="ARBA00047806"/>
    </source>
</evidence>
<dbReference type="NCBIfam" id="TIGR00401">
    <property type="entry name" value="msrA"/>
    <property type="match status" value="1"/>
</dbReference>
<comment type="caution">
    <text evidence="6">The sequence shown here is derived from an EMBL/GenBank/DDBJ whole genome shotgun (WGS) entry which is preliminary data.</text>
</comment>
<evidence type="ECO:0000313" key="6">
    <source>
        <dbReference type="EMBL" id="GLX82459.1"/>
    </source>
</evidence>
<feature type="active site" evidence="4">
    <location>
        <position position="11"/>
    </location>
</feature>
<comment type="catalytic activity">
    <reaction evidence="3 4">
        <text>[thioredoxin]-disulfide + L-methionine + H2O = L-methionine (S)-S-oxide + [thioredoxin]-dithiol</text>
        <dbReference type="Rhea" id="RHEA:19993"/>
        <dbReference type="Rhea" id="RHEA-COMP:10698"/>
        <dbReference type="Rhea" id="RHEA-COMP:10700"/>
        <dbReference type="ChEBI" id="CHEBI:15377"/>
        <dbReference type="ChEBI" id="CHEBI:29950"/>
        <dbReference type="ChEBI" id="CHEBI:50058"/>
        <dbReference type="ChEBI" id="CHEBI:57844"/>
        <dbReference type="ChEBI" id="CHEBI:58772"/>
        <dbReference type="EC" id="1.8.4.11"/>
    </reaction>
</comment>
<evidence type="ECO:0000259" key="5">
    <source>
        <dbReference type="Pfam" id="PF01625"/>
    </source>
</evidence>
<dbReference type="SUPFAM" id="SSF55068">
    <property type="entry name" value="Peptide methionine sulfoxide reductase"/>
    <property type="match status" value="1"/>
</dbReference>
<evidence type="ECO:0000256" key="1">
    <source>
        <dbReference type="ARBA" id="ARBA00023002"/>
    </source>
</evidence>
<accession>A0ABQ6H4L8</accession>
<feature type="domain" description="Peptide methionine sulphoxide reductase MsrA" evidence="5">
    <location>
        <begin position="5"/>
        <end position="157"/>
    </location>
</feature>
<dbReference type="InterPro" id="IPR002569">
    <property type="entry name" value="Met_Sox_Rdtase_MsrA_dom"/>
</dbReference>
<dbReference type="Gene3D" id="3.30.1060.10">
    <property type="entry name" value="Peptide methionine sulphoxide reductase MsrA"/>
    <property type="match status" value="1"/>
</dbReference>
<evidence type="ECO:0000313" key="7">
    <source>
        <dbReference type="Proteomes" id="UP001157133"/>
    </source>
</evidence>
<dbReference type="PANTHER" id="PTHR43774:SF1">
    <property type="entry name" value="PEPTIDE METHIONINE SULFOXIDE REDUCTASE MSRA 2"/>
    <property type="match status" value="1"/>
</dbReference>
<dbReference type="PANTHER" id="PTHR43774">
    <property type="entry name" value="PEPTIDE METHIONINE SULFOXIDE REDUCTASE"/>
    <property type="match status" value="1"/>
</dbReference>
<evidence type="ECO:0000256" key="3">
    <source>
        <dbReference type="ARBA" id="ARBA00048782"/>
    </source>
</evidence>
<dbReference type="EMBL" id="BSSU01000009">
    <property type="protein sequence ID" value="GLX82459.1"/>
    <property type="molecule type" value="Genomic_DNA"/>
</dbReference>
<dbReference type="Proteomes" id="UP001157133">
    <property type="component" value="Unassembled WGS sequence"/>
</dbReference>
<protein>
    <recommendedName>
        <fullName evidence="4">Peptide methionine sulfoxide reductase MsrA</fullName>
        <shortName evidence="4">Protein-methionine-S-oxide reductase</shortName>
        <ecNumber evidence="4">1.8.4.11</ecNumber>
    </recommendedName>
    <alternativeName>
        <fullName evidence="4">Peptide-methionine (S)-S-oxide reductase</fullName>
        <shortName evidence="4">Peptide Met(O) reductase</shortName>
    </alternativeName>
</protein>
<dbReference type="HAMAP" id="MF_01401">
    <property type="entry name" value="MsrA"/>
    <property type="match status" value="1"/>
</dbReference>
<keyword evidence="1 4" id="KW-0560">Oxidoreductase</keyword>
<evidence type="ECO:0000256" key="4">
    <source>
        <dbReference type="HAMAP-Rule" id="MF_01401"/>
    </source>
</evidence>
<dbReference type="RefSeq" id="WP_284207828.1">
    <property type="nucleotide sequence ID" value="NZ_BSSU01000009.1"/>
</dbReference>
<dbReference type="Pfam" id="PF01625">
    <property type="entry name" value="PMSR"/>
    <property type="match status" value="1"/>
</dbReference>